<dbReference type="RefSeq" id="WP_176442353.1">
    <property type="nucleotide sequence ID" value="NZ_FZOT01000003.1"/>
</dbReference>
<dbReference type="EMBL" id="FZOT01000003">
    <property type="protein sequence ID" value="SNS48785.1"/>
    <property type="molecule type" value="Genomic_DNA"/>
</dbReference>
<gene>
    <name evidence="1" type="ORF">SAMN06265795_10344</name>
</gene>
<accession>A0A239EVX9</accession>
<dbReference type="Proteomes" id="UP000198284">
    <property type="component" value="Unassembled WGS sequence"/>
</dbReference>
<dbReference type="AlphaFoldDB" id="A0A239EVX9"/>
<name>A0A239EVX9_9BURK</name>
<proteinExistence type="predicted"/>
<evidence type="ECO:0000313" key="2">
    <source>
        <dbReference type="Proteomes" id="UP000198284"/>
    </source>
</evidence>
<sequence length="57" mass="6174">MFDHAVDMAAQGMSAEFFMLRTYSAKSSRQAKPKALAGFQAGGVALPLKCEVCAMRF</sequence>
<organism evidence="1 2">
    <name type="scientific">Noviherbaspirillum humi</name>
    <dbReference type="NCBI Taxonomy" id="1688639"/>
    <lineage>
        <taxon>Bacteria</taxon>
        <taxon>Pseudomonadati</taxon>
        <taxon>Pseudomonadota</taxon>
        <taxon>Betaproteobacteria</taxon>
        <taxon>Burkholderiales</taxon>
        <taxon>Oxalobacteraceae</taxon>
        <taxon>Noviherbaspirillum</taxon>
    </lineage>
</organism>
<evidence type="ECO:0000313" key="1">
    <source>
        <dbReference type="EMBL" id="SNS48785.1"/>
    </source>
</evidence>
<keyword evidence="2" id="KW-1185">Reference proteome</keyword>
<reference evidence="1 2" key="1">
    <citation type="submission" date="2017-06" db="EMBL/GenBank/DDBJ databases">
        <authorList>
            <person name="Kim H.J."/>
            <person name="Triplett B.A."/>
        </authorList>
    </citation>
    <scope>NUCLEOTIDE SEQUENCE [LARGE SCALE GENOMIC DNA]</scope>
    <source>
        <strain evidence="1 2">U15</strain>
    </source>
</reference>
<protein>
    <submittedName>
        <fullName evidence="1">Uncharacterized protein</fullName>
    </submittedName>
</protein>